<comment type="caution">
    <text evidence="1">The sequence shown here is derived from an EMBL/GenBank/DDBJ whole genome shotgun (WGS) entry which is preliminary data.</text>
</comment>
<accession>A0ACC3SIV3</accession>
<dbReference type="Proteomes" id="UP001320706">
    <property type="component" value="Unassembled WGS sequence"/>
</dbReference>
<sequence>MTSYECRDGNTYNGVKDPQYRALSYTWGRWELTEGVKPFIKELRISGITWDVPRMNPAHFTVHQMEQVLHRACQAVSLNSEDTPTTNTKIMLPPTEWVWLDIACIDQDPASPQNAIEIGRQAKIFKNATGVLIWLSTCTDTDKGRGAITRDGLRNLVTNLVTRDFNAPWPSENDTTPNIHGSRAYSRRWESYLATHGSHRFGHCKKRSYVAMLTSLGKVLQF</sequence>
<keyword evidence="2" id="KW-1185">Reference proteome</keyword>
<evidence type="ECO:0000313" key="1">
    <source>
        <dbReference type="EMBL" id="KAK8215074.1"/>
    </source>
</evidence>
<reference evidence="1" key="1">
    <citation type="submission" date="2024-02" db="EMBL/GenBank/DDBJ databases">
        <title>Metagenome Assembled Genome of Zalaria obscura JY119.</title>
        <authorList>
            <person name="Vighnesh L."/>
            <person name="Jagadeeshwari U."/>
            <person name="Venkata Ramana C."/>
            <person name="Sasikala C."/>
        </authorList>
    </citation>
    <scope>NUCLEOTIDE SEQUENCE</scope>
    <source>
        <strain evidence="1">JY119</strain>
    </source>
</reference>
<organism evidence="1 2">
    <name type="scientific">Zalaria obscura</name>
    <dbReference type="NCBI Taxonomy" id="2024903"/>
    <lineage>
        <taxon>Eukaryota</taxon>
        <taxon>Fungi</taxon>
        <taxon>Dikarya</taxon>
        <taxon>Ascomycota</taxon>
        <taxon>Pezizomycotina</taxon>
        <taxon>Dothideomycetes</taxon>
        <taxon>Dothideomycetidae</taxon>
        <taxon>Dothideales</taxon>
        <taxon>Zalariaceae</taxon>
        <taxon>Zalaria</taxon>
    </lineage>
</organism>
<name>A0ACC3SIV3_9PEZI</name>
<evidence type="ECO:0000313" key="2">
    <source>
        <dbReference type="Proteomes" id="UP001320706"/>
    </source>
</evidence>
<dbReference type="EMBL" id="JAMKPW020000009">
    <property type="protein sequence ID" value="KAK8215074.1"/>
    <property type="molecule type" value="Genomic_DNA"/>
</dbReference>
<gene>
    <name evidence="1" type="ORF">M8818_002084</name>
</gene>
<proteinExistence type="predicted"/>
<protein>
    <submittedName>
        <fullName evidence="1">Uncharacterized protein</fullName>
    </submittedName>
</protein>